<dbReference type="PANTHER" id="PTHR39550">
    <property type="entry name" value="SLL0658 PROTEIN"/>
    <property type="match status" value="1"/>
</dbReference>
<organism evidence="1">
    <name type="scientific">Candidatus Electrothrix aestuarii</name>
    <dbReference type="NCBI Taxonomy" id="3062594"/>
    <lineage>
        <taxon>Bacteria</taxon>
        <taxon>Pseudomonadati</taxon>
        <taxon>Thermodesulfobacteriota</taxon>
        <taxon>Desulfobulbia</taxon>
        <taxon>Desulfobulbales</taxon>
        <taxon>Desulfobulbaceae</taxon>
        <taxon>Candidatus Electrothrix</taxon>
    </lineage>
</organism>
<dbReference type="AlphaFoldDB" id="A0AAU8LWF3"/>
<name>A0AAU8LWF3_9BACT</name>
<dbReference type="EMBL" id="CP159373">
    <property type="protein sequence ID" value="XCN73566.1"/>
    <property type="molecule type" value="Genomic_DNA"/>
</dbReference>
<evidence type="ECO:0000313" key="1">
    <source>
        <dbReference type="EMBL" id="XCN73566.1"/>
    </source>
</evidence>
<dbReference type="KEGG" id="eaj:Q3M24_02095"/>
<sequence length="88" mass="9674">MDRGELSSMILYKKIGADFLLIDEKLGRKIAKLNNIKVIGSLGVLIEAKKKGIVPSIKHHVEILRASSIYFSSALLDHALKMANEAAK</sequence>
<dbReference type="InterPro" id="IPR021799">
    <property type="entry name" value="PIN-like_prokaryotic"/>
</dbReference>
<dbReference type="Pfam" id="PF11848">
    <property type="entry name" value="DUF3368"/>
    <property type="match status" value="1"/>
</dbReference>
<protein>
    <submittedName>
        <fullName evidence="1">DUF3368 domain-containing protein</fullName>
    </submittedName>
</protein>
<accession>A0AAU8LWF3</accession>
<proteinExistence type="predicted"/>
<dbReference type="PANTHER" id="PTHR39550:SF1">
    <property type="entry name" value="SLL0658 PROTEIN"/>
    <property type="match status" value="1"/>
</dbReference>
<reference evidence="1" key="1">
    <citation type="journal article" date="2024" name="Syst. Appl. Microbiol.">
        <title>First single-strain enrichments of Electrothrix cable bacteria, description of E. aestuarii sp. nov. and E. rattekaaiensis sp. nov., and proposal of a cable bacteria taxonomy following the rules of the SeqCode.</title>
        <authorList>
            <person name="Plum-Jensen L.E."/>
            <person name="Schramm A."/>
            <person name="Marshall I.P.G."/>
        </authorList>
    </citation>
    <scope>NUCLEOTIDE SEQUENCE</scope>
    <source>
        <strain evidence="1">Rat1</strain>
    </source>
</reference>
<reference evidence="1" key="2">
    <citation type="submission" date="2024-06" db="EMBL/GenBank/DDBJ databases">
        <authorList>
            <person name="Plum-Jensen L.E."/>
            <person name="Schramm A."/>
            <person name="Marshall I.P.G."/>
        </authorList>
    </citation>
    <scope>NUCLEOTIDE SEQUENCE</scope>
    <source>
        <strain evidence="1">Rat1</strain>
    </source>
</reference>
<gene>
    <name evidence="1" type="ORF">Q3M24_02095</name>
</gene>